<name>A0ABV4D4G4_9LACT</name>
<evidence type="ECO:0000313" key="4">
    <source>
        <dbReference type="Proteomes" id="UP001565283"/>
    </source>
</evidence>
<dbReference type="InterPro" id="IPR035328">
    <property type="entry name" value="DUF3048_C"/>
</dbReference>
<dbReference type="SUPFAM" id="SSF159774">
    <property type="entry name" value="YerB-like"/>
    <property type="match status" value="1"/>
</dbReference>
<dbReference type="Pfam" id="PF17479">
    <property type="entry name" value="DUF3048_C"/>
    <property type="match status" value="1"/>
</dbReference>
<organism evidence="3 4">
    <name type="scientific">Lactococcus ileimucosae</name>
    <dbReference type="NCBI Taxonomy" id="2941329"/>
    <lineage>
        <taxon>Bacteria</taxon>
        <taxon>Bacillati</taxon>
        <taxon>Bacillota</taxon>
        <taxon>Bacilli</taxon>
        <taxon>Lactobacillales</taxon>
        <taxon>Streptococcaceae</taxon>
        <taxon>Lactococcus</taxon>
    </lineage>
</organism>
<comment type="caution">
    <text evidence="3">The sequence shown here is derived from an EMBL/GenBank/DDBJ whole genome shotgun (WGS) entry which is preliminary data.</text>
</comment>
<reference evidence="3 4" key="1">
    <citation type="submission" date="2024-03" db="EMBL/GenBank/DDBJ databases">
        <title>Mouse gut bacterial collection (mGBC) of GemPharmatech.</title>
        <authorList>
            <person name="He Y."/>
            <person name="Dong L."/>
            <person name="Wu D."/>
            <person name="Gao X."/>
            <person name="Lin Z."/>
        </authorList>
    </citation>
    <scope>NUCLEOTIDE SEQUENCE [LARGE SCALE GENOMIC DNA]</scope>
    <source>
        <strain evidence="3 4">61-15</strain>
    </source>
</reference>
<dbReference type="Gene3D" id="3.50.90.10">
    <property type="entry name" value="YerB-like"/>
    <property type="match status" value="1"/>
</dbReference>
<dbReference type="Proteomes" id="UP001565283">
    <property type="component" value="Unassembled WGS sequence"/>
</dbReference>
<dbReference type="InterPro" id="IPR021416">
    <property type="entry name" value="DUF3048_N"/>
</dbReference>
<dbReference type="EMBL" id="JBCLSH010000047">
    <property type="protein sequence ID" value="MEY8444431.1"/>
    <property type="molecule type" value="Genomic_DNA"/>
</dbReference>
<evidence type="ECO:0000313" key="3">
    <source>
        <dbReference type="EMBL" id="MEY8444431.1"/>
    </source>
</evidence>
<dbReference type="Pfam" id="PF11258">
    <property type="entry name" value="DUF3048"/>
    <property type="match status" value="1"/>
</dbReference>
<keyword evidence="4" id="KW-1185">Reference proteome</keyword>
<evidence type="ECO:0000259" key="1">
    <source>
        <dbReference type="Pfam" id="PF11258"/>
    </source>
</evidence>
<sequence>MNKKVIAIIAILLIGAAGVFAWQTKVFAPKTTHQEEKKQEVKKEEPQLVRADLTGLETTAEKAKRPITAVMVENSPEARPQSGLKEAGVVFEAVAEGGITRFVAMYQEKQPDLIGPVRSIRPYFVEWAAGFDAGLAHVGGSELALDMVKSGNYVTDLDQFRDPAGIFWRSDDRIAPHNMYTNTRGLDEYMEKAGKKRSDFEVWKRLPLRTDKTENTDSSELPIAHNIQFPVSTGIFAVGYQYDATSNTYKRFQGGEAHQDREKGQLSPDVVIAIVVNQSLSADGNHMDIEMTGAGKAYIFQNGKVQEGKWSKPDAQTNISFTDEQGQNIPLKAGQTWVTTVDNMRQVIWE</sequence>
<evidence type="ECO:0000259" key="2">
    <source>
        <dbReference type="Pfam" id="PF17479"/>
    </source>
</evidence>
<proteinExistence type="predicted"/>
<accession>A0ABV4D4G4</accession>
<dbReference type="InterPro" id="IPR023158">
    <property type="entry name" value="YerB-like_sf"/>
</dbReference>
<dbReference type="RefSeq" id="WP_369948820.1">
    <property type="nucleotide sequence ID" value="NZ_JBCLSH010000047.1"/>
</dbReference>
<gene>
    <name evidence="3" type="ORF">AALA52_09350</name>
</gene>
<feature type="domain" description="DUF3048" evidence="1">
    <location>
        <begin position="53"/>
        <end position="194"/>
    </location>
</feature>
<feature type="domain" description="DUF3048" evidence="2">
    <location>
        <begin position="236"/>
        <end position="338"/>
    </location>
</feature>
<protein>
    <submittedName>
        <fullName evidence="3">DUF3048 domain-containing protein</fullName>
    </submittedName>
</protein>